<sequence>MDKCVQMLDKELLRLGPDGPVEEKDIREEPRLGWRKVKSPALDRESMRGEPWLERTGRVLKKDLSPRLKRKGRKDHERRWC</sequence>
<evidence type="ECO:0000313" key="2">
    <source>
        <dbReference type="Proteomes" id="UP000887159"/>
    </source>
</evidence>
<protein>
    <submittedName>
        <fullName evidence="1">Uncharacterized protein</fullName>
    </submittedName>
</protein>
<dbReference type="EMBL" id="BMAU01021204">
    <property type="protein sequence ID" value="GFX98971.1"/>
    <property type="molecule type" value="Genomic_DNA"/>
</dbReference>
<comment type="caution">
    <text evidence="1">The sequence shown here is derived from an EMBL/GenBank/DDBJ whole genome shotgun (WGS) entry which is preliminary data.</text>
</comment>
<dbReference type="AlphaFoldDB" id="A0A8X6UZN7"/>
<name>A0A8X6UZN7_TRICX</name>
<evidence type="ECO:0000313" key="1">
    <source>
        <dbReference type="EMBL" id="GFX98971.1"/>
    </source>
</evidence>
<organism evidence="1 2">
    <name type="scientific">Trichonephila clavipes</name>
    <name type="common">Golden silk orbweaver</name>
    <name type="synonym">Nephila clavipes</name>
    <dbReference type="NCBI Taxonomy" id="2585209"/>
    <lineage>
        <taxon>Eukaryota</taxon>
        <taxon>Metazoa</taxon>
        <taxon>Ecdysozoa</taxon>
        <taxon>Arthropoda</taxon>
        <taxon>Chelicerata</taxon>
        <taxon>Arachnida</taxon>
        <taxon>Araneae</taxon>
        <taxon>Araneomorphae</taxon>
        <taxon>Entelegynae</taxon>
        <taxon>Araneoidea</taxon>
        <taxon>Nephilidae</taxon>
        <taxon>Trichonephila</taxon>
    </lineage>
</organism>
<accession>A0A8X6UZN7</accession>
<gene>
    <name evidence="1" type="ORF">TNCV_4301461</name>
</gene>
<proteinExistence type="predicted"/>
<dbReference type="Proteomes" id="UP000887159">
    <property type="component" value="Unassembled WGS sequence"/>
</dbReference>
<keyword evidence="2" id="KW-1185">Reference proteome</keyword>
<reference evidence="1" key="1">
    <citation type="submission" date="2020-08" db="EMBL/GenBank/DDBJ databases">
        <title>Multicomponent nature underlies the extraordinary mechanical properties of spider dragline silk.</title>
        <authorList>
            <person name="Kono N."/>
            <person name="Nakamura H."/>
            <person name="Mori M."/>
            <person name="Yoshida Y."/>
            <person name="Ohtoshi R."/>
            <person name="Malay A.D."/>
            <person name="Moran D.A.P."/>
            <person name="Tomita M."/>
            <person name="Numata K."/>
            <person name="Arakawa K."/>
        </authorList>
    </citation>
    <scope>NUCLEOTIDE SEQUENCE</scope>
</reference>